<evidence type="ECO:0000256" key="6">
    <source>
        <dbReference type="ARBA" id="ARBA00023033"/>
    </source>
</evidence>
<keyword evidence="7" id="KW-0472">Membrane</keyword>
<evidence type="ECO:0000313" key="9">
    <source>
        <dbReference type="Proteomes" id="UP001177003"/>
    </source>
</evidence>
<dbReference type="PANTHER" id="PTHR47955">
    <property type="entry name" value="CYTOCHROME P450 FAMILY 71 PROTEIN"/>
    <property type="match status" value="1"/>
</dbReference>
<evidence type="ECO:0000256" key="7">
    <source>
        <dbReference type="SAM" id="Phobius"/>
    </source>
</evidence>
<dbReference type="GO" id="GO:0005506">
    <property type="term" value="F:iron ion binding"/>
    <property type="evidence" value="ECO:0007669"/>
    <property type="project" value="InterPro"/>
</dbReference>
<evidence type="ECO:0000313" key="8">
    <source>
        <dbReference type="EMBL" id="CAI9268620.1"/>
    </source>
</evidence>
<dbReference type="EMBL" id="OX465077">
    <property type="protein sequence ID" value="CAI9268620.1"/>
    <property type="molecule type" value="Genomic_DNA"/>
</dbReference>
<keyword evidence="6" id="KW-0503">Monooxygenase</keyword>
<protein>
    <recommendedName>
        <fullName evidence="10">Cytochrome P450</fullName>
    </recommendedName>
</protein>
<keyword evidence="4" id="KW-0560">Oxidoreductase</keyword>
<keyword evidence="7" id="KW-0812">Transmembrane</keyword>
<dbReference type="GO" id="GO:0020037">
    <property type="term" value="F:heme binding"/>
    <property type="evidence" value="ECO:0007669"/>
    <property type="project" value="InterPro"/>
</dbReference>
<proteinExistence type="inferred from homology"/>
<dbReference type="PANTHER" id="PTHR47955:SF16">
    <property type="entry name" value="CYTOCHROME P450"/>
    <property type="match status" value="1"/>
</dbReference>
<dbReference type="Proteomes" id="UP001177003">
    <property type="component" value="Chromosome 1"/>
</dbReference>
<keyword evidence="5" id="KW-0408">Iron</keyword>
<reference evidence="8" key="1">
    <citation type="submission" date="2023-04" db="EMBL/GenBank/DDBJ databases">
        <authorList>
            <person name="Vijverberg K."/>
            <person name="Xiong W."/>
            <person name="Schranz E."/>
        </authorList>
    </citation>
    <scope>NUCLEOTIDE SEQUENCE</scope>
</reference>
<comment type="similarity">
    <text evidence="1">Belongs to the cytochrome P450 family.</text>
</comment>
<name>A0AA35Y826_LACSI</name>
<gene>
    <name evidence="8" type="ORF">LSALG_LOCUS9031</name>
</gene>
<dbReference type="Gene3D" id="1.10.630.10">
    <property type="entry name" value="Cytochrome P450"/>
    <property type="match status" value="1"/>
</dbReference>
<evidence type="ECO:0008006" key="10">
    <source>
        <dbReference type="Google" id="ProtNLM"/>
    </source>
</evidence>
<dbReference type="Pfam" id="PF00067">
    <property type="entry name" value="p450"/>
    <property type="match status" value="1"/>
</dbReference>
<dbReference type="SUPFAM" id="SSF48264">
    <property type="entry name" value="Cytochrome P450"/>
    <property type="match status" value="1"/>
</dbReference>
<dbReference type="InterPro" id="IPR002401">
    <property type="entry name" value="Cyt_P450_E_grp-I"/>
</dbReference>
<keyword evidence="9" id="KW-1185">Reference proteome</keyword>
<accession>A0AA35Y826</accession>
<dbReference type="GO" id="GO:0004497">
    <property type="term" value="F:monooxygenase activity"/>
    <property type="evidence" value="ECO:0007669"/>
    <property type="project" value="UniProtKB-KW"/>
</dbReference>
<evidence type="ECO:0000256" key="2">
    <source>
        <dbReference type="ARBA" id="ARBA00022617"/>
    </source>
</evidence>
<dbReference type="GO" id="GO:0051762">
    <property type="term" value="P:sesquiterpene biosynthetic process"/>
    <property type="evidence" value="ECO:0007669"/>
    <property type="project" value="UniProtKB-ARBA"/>
</dbReference>
<dbReference type="GO" id="GO:0016705">
    <property type="term" value="F:oxidoreductase activity, acting on paired donors, with incorporation or reduction of molecular oxygen"/>
    <property type="evidence" value="ECO:0007669"/>
    <property type="project" value="InterPro"/>
</dbReference>
<evidence type="ECO:0000256" key="4">
    <source>
        <dbReference type="ARBA" id="ARBA00023002"/>
    </source>
</evidence>
<evidence type="ECO:0000256" key="3">
    <source>
        <dbReference type="ARBA" id="ARBA00022723"/>
    </source>
</evidence>
<dbReference type="InterPro" id="IPR001128">
    <property type="entry name" value="Cyt_P450"/>
</dbReference>
<keyword evidence="3" id="KW-0479">Metal-binding</keyword>
<feature type="transmembrane region" description="Helical" evidence="7">
    <location>
        <begin position="6"/>
        <end position="28"/>
    </location>
</feature>
<evidence type="ECO:0000256" key="1">
    <source>
        <dbReference type="ARBA" id="ARBA00010617"/>
    </source>
</evidence>
<evidence type="ECO:0000256" key="5">
    <source>
        <dbReference type="ARBA" id="ARBA00023004"/>
    </source>
</evidence>
<keyword evidence="2" id="KW-0349">Heme</keyword>
<organism evidence="8 9">
    <name type="scientific">Lactuca saligna</name>
    <name type="common">Willowleaf lettuce</name>
    <dbReference type="NCBI Taxonomy" id="75948"/>
    <lineage>
        <taxon>Eukaryota</taxon>
        <taxon>Viridiplantae</taxon>
        <taxon>Streptophyta</taxon>
        <taxon>Embryophyta</taxon>
        <taxon>Tracheophyta</taxon>
        <taxon>Spermatophyta</taxon>
        <taxon>Magnoliopsida</taxon>
        <taxon>eudicotyledons</taxon>
        <taxon>Gunneridae</taxon>
        <taxon>Pentapetalae</taxon>
        <taxon>asterids</taxon>
        <taxon>campanulids</taxon>
        <taxon>Asterales</taxon>
        <taxon>Asteraceae</taxon>
        <taxon>Cichorioideae</taxon>
        <taxon>Cichorieae</taxon>
        <taxon>Lactucinae</taxon>
        <taxon>Lactuca</taxon>
    </lineage>
</organism>
<sequence length="318" mass="36494">MFSFLLNSPLFYYSCIVLIILISFKWIYTLSKTKRNLPPSPPRLPIIGNLHQLGLSPHRSLDSLSKKHGPLMLIHLGNVPMLVASSPEAAKEILKTHDLKFASRPKLRIPDILLYGSNDITFSPYGEYWRQLKSIAVVHLLNNTRVQSFQQVREKEVALMIDKIENSCGSLVDLNELFFWLTNNIVCMASLGRKYGGSTFADIMDRFVHLLSGFDVGDYIPWLAWIDRLSGLEEKAHRVAKEFDDFLECVVEEHVDKRKEMDAQRREDQDLVDTLLDVQRDNATGFTFHRDVIKALILDVFTAEQILHMQVWYGQSAS</sequence>
<dbReference type="PRINTS" id="PR00463">
    <property type="entry name" value="EP450I"/>
</dbReference>
<dbReference type="AlphaFoldDB" id="A0AA35Y826"/>
<dbReference type="InterPro" id="IPR036396">
    <property type="entry name" value="Cyt_P450_sf"/>
</dbReference>
<keyword evidence="7" id="KW-1133">Transmembrane helix</keyword>